<reference evidence="15" key="1">
    <citation type="journal article" date="2024" name="NPJ Biofilms Microbiomes">
        <title>Decoding the RNA viromes in shrew lungs along the eastern coast of China.</title>
        <authorList>
            <person name="Zhang J.T."/>
            <person name="Hu Z.Y."/>
            <person name="Tang F."/>
            <person name="Liu Y.T."/>
            <person name="Tan W.L."/>
            <person name="Ma X.F."/>
            <person name="Zhang Y.F."/>
            <person name="Si G.Q."/>
            <person name="Zhang L."/>
            <person name="Zhang M.Q."/>
            <person name="Peng C."/>
            <person name="Fu B.K."/>
            <person name="Fang L.Q."/>
            <person name="Zhang X.A."/>
            <person name="Liu W."/>
        </authorList>
    </citation>
    <scope>NUCLEOTIDE SEQUENCE</scope>
    <source>
        <strain evidence="15">Sedore_2</strain>
    </source>
</reference>
<dbReference type="GO" id="GO:0006351">
    <property type="term" value="P:DNA-templated transcription"/>
    <property type="evidence" value="ECO:0007669"/>
    <property type="project" value="InterPro"/>
</dbReference>
<comment type="catalytic activity">
    <reaction evidence="12 13">
        <text>RNA(n) + a ribonucleoside 5'-triphosphate = RNA(n+1) + diphosphate</text>
        <dbReference type="Rhea" id="RHEA:21248"/>
        <dbReference type="Rhea" id="RHEA-COMP:14527"/>
        <dbReference type="Rhea" id="RHEA-COMP:17342"/>
        <dbReference type="ChEBI" id="CHEBI:33019"/>
        <dbReference type="ChEBI" id="CHEBI:61557"/>
        <dbReference type="ChEBI" id="CHEBI:140395"/>
        <dbReference type="EC" id="2.7.7.48"/>
    </reaction>
</comment>
<evidence type="ECO:0000256" key="10">
    <source>
        <dbReference type="ARBA" id="ARBA00022884"/>
    </source>
</evidence>
<evidence type="ECO:0000256" key="4">
    <source>
        <dbReference type="ARBA" id="ARBA00022412"/>
    </source>
</evidence>
<evidence type="ECO:0000313" key="15">
    <source>
        <dbReference type="EMBL" id="WZI33317.1"/>
    </source>
</evidence>
<dbReference type="EC" id="2.7.7.48" evidence="3 13"/>
<dbReference type="PROSITE" id="PS50523">
    <property type="entry name" value="RDRP_DSRNA_REO"/>
    <property type="match status" value="1"/>
</dbReference>
<evidence type="ECO:0000256" key="3">
    <source>
        <dbReference type="ARBA" id="ARBA00012494"/>
    </source>
</evidence>
<dbReference type="InterPro" id="IPR001795">
    <property type="entry name" value="RNA-dir_pol_luteovirus"/>
</dbReference>
<evidence type="ECO:0000256" key="13">
    <source>
        <dbReference type="RuleBase" id="RU364050"/>
    </source>
</evidence>
<sequence>MDVHEYLEWLSKSIIRDLTYVSLVYTNPKIGIVTLNKINNDQYDSNEEKISTPIEMIEYLSSKLHDDVSNNDKLRFFLSIRYFTIYVDDKSDKRDIVKIILDSLLQKIMKNGTIISEKLKEQTDSITLQAKKWKIKNASSFKPYHYDQTISNFFSLNPHEFKETNDPFKWKSDTLEGMIPHYNHRTHTLISSIVFAINSRFKKYNNIQLETLLFLLQIVKDKYVSGYVELQSNRKWSISFQQLQTCQYYLYSQKIIHACCAMISILHSENIDCYFLCQIVSAFMIIPAHAAKQLSSPMTLYIGICQLNSNIVISTDRVAECVSTDLPNVSRLDTKQLEEWKEEFDKYPFSSSNLIQLMNSNIYNVDVNTFKLIFNCFSATFHVGHRIDNPQDAIRDQVTVDYSSDIDREMYDQYYYQLKRMLKKEILHYIETTYNKYGNDVTAESLSALANSSNGFPVEVQFIDRTISTTKKILHLDNALLKNEFLPKYLKIMEEGIPMGTRNVPARQTRGIFILPWQVSAIQHTIAESMYKRAKQGAYSASFAEAYMVKAVSLTYGILAQATSKADQLILYTDVSQWDASQHNTEPYRSAWINAIKEARIDSKISYDNEPHVLGLNVLDNMIFIQERLLNSKLLLTSKGSSREDEIINYHGVASGEKTTKIGNSYANIALISTILKNCEIKIPNLRVTHVRVDGDDNVVVAYCDENISDVQQIIKEKYSKMNVRVKALASYTGLEMAKRFIICGKIFERGAISIFTAERPYSSDVSIQSSTGSLLYSSAVNAFRGFGDSYLDFMQDVLIPPSASTRVTGRLRLLLTPVSLFSTGSLSFEVTPYGLGGRMRLFTDDEQLMALYKTITDSISISVTPTDIKSYSKTDQFKIRVSKMTESLQKNMKSQAIIITKILRDKEEQKTLGIPHVNTQKNRQQIDKSRKSLSFVSAKLNIVKDYYPDELFSLIVSHSRIDEPLLFNPHNVYMFENKNLSLLQLQIGVRVSERKLFTKPQNTLMNLINKHSPIHISPSDIFKHSKSYRLDSLEGKKQFLMDVGLSGSELRFYLNSKLLFHDLLVMKYDKLYDAPGFGSVQLNSVPLDLSSAEIVFKIQVNMPTVYYEIMMLLLLYEYVNYVMFTGKVHTFHLRLNDQKEIAKFVSRTMTIIDNIKLDRVMFSDDPF</sequence>
<dbReference type="GO" id="GO:0019079">
    <property type="term" value="P:viral genome replication"/>
    <property type="evidence" value="ECO:0007669"/>
    <property type="project" value="InterPro"/>
</dbReference>
<evidence type="ECO:0000256" key="5">
    <source>
        <dbReference type="ARBA" id="ARBA00022484"/>
    </source>
</evidence>
<dbReference type="EMBL" id="PP272603">
    <property type="protein sequence ID" value="WZI33317.1"/>
    <property type="molecule type" value="Genomic_RNA"/>
</dbReference>
<feature type="domain" description="RdRp catalytic" evidence="14">
    <location>
        <begin position="554"/>
        <end position="736"/>
    </location>
</feature>
<evidence type="ECO:0000256" key="9">
    <source>
        <dbReference type="ARBA" id="ARBA00022844"/>
    </source>
</evidence>
<comment type="subcellular location">
    <subcellularLocation>
        <location evidence="1">Virion</location>
    </subcellularLocation>
</comment>
<evidence type="ECO:0000256" key="11">
    <source>
        <dbReference type="ARBA" id="ARBA00022953"/>
    </source>
</evidence>
<dbReference type="Gene3D" id="1.10.357.80">
    <property type="match status" value="2"/>
</dbReference>
<evidence type="ECO:0000256" key="6">
    <source>
        <dbReference type="ARBA" id="ARBA00022679"/>
    </source>
</evidence>
<dbReference type="GO" id="GO:0003968">
    <property type="term" value="F:RNA-directed RNA polymerase activity"/>
    <property type="evidence" value="ECO:0007669"/>
    <property type="project" value="UniProtKB-KW"/>
</dbReference>
<keyword evidence="8 13" id="KW-0547">Nucleotide-binding</keyword>
<accession>A0AB38ZJW9</accession>
<proteinExistence type="inferred from homology"/>
<organism evidence="15">
    <name type="scientific">Crocidura shantungensis seadorna-like virus 2</name>
    <dbReference type="NCBI Taxonomy" id="3139546"/>
    <lineage>
        <taxon>Viruses</taxon>
        <taxon>Riboviria</taxon>
        <taxon>Orthornavirae</taxon>
        <taxon>Duplornaviricota</taxon>
        <taxon>Resentoviricetes</taxon>
        <taxon>Reovirales</taxon>
        <taxon>Sedoreoviridae</taxon>
    </lineage>
</organism>
<dbReference type="InterPro" id="IPR043502">
    <property type="entry name" value="DNA/RNA_pol_sf"/>
</dbReference>
<evidence type="ECO:0000256" key="1">
    <source>
        <dbReference type="ARBA" id="ARBA00004328"/>
    </source>
</evidence>
<evidence type="ECO:0000256" key="2">
    <source>
        <dbReference type="ARBA" id="ARBA00009581"/>
    </source>
</evidence>
<keyword evidence="11 13" id="KW-0693">Viral RNA replication</keyword>
<dbReference type="GO" id="GO:0000166">
    <property type="term" value="F:nucleotide binding"/>
    <property type="evidence" value="ECO:0007669"/>
    <property type="project" value="UniProtKB-KW"/>
</dbReference>
<comment type="similarity">
    <text evidence="2">Belongs to the reoviridae RNA-directed RNA polymerase family.</text>
</comment>
<evidence type="ECO:0000256" key="8">
    <source>
        <dbReference type="ARBA" id="ARBA00022741"/>
    </source>
</evidence>
<keyword evidence="6 13" id="KW-0808">Transferase</keyword>
<dbReference type="Pfam" id="PF02123">
    <property type="entry name" value="RdRP_4"/>
    <property type="match status" value="1"/>
</dbReference>
<dbReference type="SUPFAM" id="SSF56672">
    <property type="entry name" value="DNA/RNA polymerases"/>
    <property type="match status" value="1"/>
</dbReference>
<evidence type="ECO:0000256" key="7">
    <source>
        <dbReference type="ARBA" id="ARBA00022695"/>
    </source>
</evidence>
<keyword evidence="10" id="KW-0694">RNA-binding</keyword>
<dbReference type="GO" id="GO:0044423">
    <property type="term" value="C:virion component"/>
    <property type="evidence" value="ECO:0007669"/>
    <property type="project" value="UniProtKB-KW"/>
</dbReference>
<protein>
    <recommendedName>
        <fullName evidence="4 13">RNA-directed RNA polymerase</fullName>
        <ecNumber evidence="3 13">2.7.7.48</ecNumber>
    </recommendedName>
</protein>
<dbReference type="Gene3D" id="3.30.70.2480">
    <property type="match status" value="1"/>
</dbReference>
<keyword evidence="7 13" id="KW-0548">Nucleotidyltransferase</keyword>
<evidence type="ECO:0000259" key="14">
    <source>
        <dbReference type="PROSITE" id="PS50523"/>
    </source>
</evidence>
<keyword evidence="9" id="KW-0946">Virion</keyword>
<dbReference type="InterPro" id="IPR007097">
    <property type="entry name" value="RNA-dir_pol_reovirus"/>
</dbReference>
<dbReference type="GO" id="GO:0003723">
    <property type="term" value="F:RNA binding"/>
    <property type="evidence" value="ECO:0007669"/>
    <property type="project" value="UniProtKB-KW"/>
</dbReference>
<name>A0AB38ZJW9_9REOV</name>
<reference evidence="15" key="2">
    <citation type="submission" date="2024-01" db="EMBL/GenBank/DDBJ databases">
        <authorList>
            <person name="Zhang X.-A."/>
            <person name="Zhang J.-T."/>
            <person name="Hu Z.-Y."/>
            <person name="Liu W."/>
        </authorList>
    </citation>
    <scope>NUCLEOTIDE SEQUENCE</scope>
    <source>
        <strain evidence="15">Sedore_2</strain>
    </source>
</reference>
<evidence type="ECO:0000256" key="12">
    <source>
        <dbReference type="ARBA" id="ARBA00048744"/>
    </source>
</evidence>
<keyword evidence="5 13" id="KW-0696">RNA-directed RNA polymerase</keyword>